<feature type="compositionally biased region" description="Pro residues" evidence="9">
    <location>
        <begin position="193"/>
        <end position="206"/>
    </location>
</feature>
<name>A0ABM4Q1E2_EQUPR</name>
<keyword evidence="3" id="KW-1133">Transmembrane helix</keyword>
<evidence type="ECO:0000256" key="4">
    <source>
        <dbReference type="ARBA" id="ARBA00023034"/>
    </source>
</evidence>
<evidence type="ECO:0000256" key="8">
    <source>
        <dbReference type="ARBA" id="ARBA00023485"/>
    </source>
</evidence>
<reference evidence="11" key="1">
    <citation type="submission" date="2025-08" db="UniProtKB">
        <authorList>
            <consortium name="RefSeq"/>
        </authorList>
    </citation>
    <scope>IDENTIFICATION</scope>
    <source>
        <tissue evidence="11">Blood</tissue>
    </source>
</reference>
<evidence type="ECO:0000313" key="10">
    <source>
        <dbReference type="Proteomes" id="UP001652662"/>
    </source>
</evidence>
<gene>
    <name evidence="11" type="primary">SPRING1</name>
</gene>
<dbReference type="GeneID" id="103547960"/>
<protein>
    <recommendedName>
        <fullName evidence="8">SREBP regulating gene protein</fullName>
    </recommendedName>
</protein>
<feature type="compositionally biased region" description="Basic residues" evidence="9">
    <location>
        <begin position="13"/>
        <end position="22"/>
    </location>
</feature>
<evidence type="ECO:0000256" key="2">
    <source>
        <dbReference type="ARBA" id="ARBA00022692"/>
    </source>
</evidence>
<feature type="compositionally biased region" description="Pro residues" evidence="9">
    <location>
        <begin position="1"/>
        <end position="12"/>
    </location>
</feature>
<accession>A0ABM4Q1E2</accession>
<feature type="region of interest" description="Disordered" evidence="9">
    <location>
        <begin position="1"/>
        <end position="40"/>
    </location>
</feature>
<dbReference type="PANTHER" id="PTHR13481">
    <property type="entry name" value="SREBP REGULATING GENE PROTEIN"/>
    <property type="match status" value="1"/>
</dbReference>
<dbReference type="InterPro" id="IPR019352">
    <property type="entry name" value="SPRING1"/>
</dbReference>
<evidence type="ECO:0000256" key="5">
    <source>
        <dbReference type="ARBA" id="ARBA00023136"/>
    </source>
</evidence>
<keyword evidence="6" id="KW-0325">Glycoprotein</keyword>
<proteinExistence type="inferred from homology"/>
<evidence type="ECO:0000256" key="7">
    <source>
        <dbReference type="ARBA" id="ARBA00023461"/>
    </source>
</evidence>
<feature type="region of interest" description="Disordered" evidence="9">
    <location>
        <begin position="181"/>
        <end position="211"/>
    </location>
</feature>
<keyword evidence="10" id="KW-1185">Reference proteome</keyword>
<evidence type="ECO:0000256" key="9">
    <source>
        <dbReference type="SAM" id="MobiDB-lite"/>
    </source>
</evidence>
<comment type="similarity">
    <text evidence="7">Belongs to the SPRING family.</text>
</comment>
<keyword evidence="2" id="KW-0812">Transmembrane</keyword>
<evidence type="ECO:0000256" key="6">
    <source>
        <dbReference type="ARBA" id="ARBA00023180"/>
    </source>
</evidence>
<organism evidence="10 11">
    <name type="scientific">Equus przewalskii</name>
    <name type="common">Przewalski's horse</name>
    <name type="synonym">Equus caballus przewalskii</name>
    <dbReference type="NCBI Taxonomy" id="9798"/>
    <lineage>
        <taxon>Eukaryota</taxon>
        <taxon>Metazoa</taxon>
        <taxon>Chordata</taxon>
        <taxon>Craniata</taxon>
        <taxon>Vertebrata</taxon>
        <taxon>Euteleostomi</taxon>
        <taxon>Mammalia</taxon>
        <taxon>Eutheria</taxon>
        <taxon>Laurasiatheria</taxon>
        <taxon>Perissodactyla</taxon>
        <taxon>Equidae</taxon>
        <taxon>Equus</taxon>
    </lineage>
</organism>
<dbReference type="Proteomes" id="UP001652662">
    <property type="component" value="Chromosome 7"/>
</dbReference>
<keyword evidence="5" id="KW-0472">Membrane</keyword>
<comment type="subcellular location">
    <subcellularLocation>
        <location evidence="1">Golgi apparatus membrane</location>
        <topology evidence="1">Single-pass membrane protein</topology>
    </subcellularLocation>
</comment>
<dbReference type="Pfam" id="PF10218">
    <property type="entry name" value="SPRING1"/>
    <property type="match status" value="1"/>
</dbReference>
<evidence type="ECO:0000313" key="11">
    <source>
        <dbReference type="RefSeq" id="XP_070483274.1"/>
    </source>
</evidence>
<keyword evidence="4" id="KW-0333">Golgi apparatus</keyword>
<evidence type="ECO:0000256" key="3">
    <source>
        <dbReference type="ARBA" id="ARBA00022989"/>
    </source>
</evidence>
<sequence length="355" mass="38836">MPPGPRACPAPRPGRRAPRPRRHGEPGGHGVAPAAAEEEERAVRDRNLLQVRDHDQPIPWKVQFNLGNSSRPSNQCRNSIQGKHLITDELGYVCERRDLLVNGCCDVRVPSTRQYSCDGCLSSGCCSAYEHCVSCCLQPSKQLLLERFLNRAAVAFQNLFMAVEDHFELCLAKCRTSSQEPQREGEVGQRLPAPQPSRPCPQPPPVSEEELGAGIPDAAVKPTAASRLHLPFHGQLGSTESTWASPPSPKVSLTDLCSESLVCVTEDQAVVSPRAAMVGGLGASRKAQRNASLEVILASWKRFEGPFLRAHSEHANRLGHKFSMGGCFCPQGTFGDVWRHFWLWLLGVGGATVIW</sequence>
<evidence type="ECO:0000256" key="1">
    <source>
        <dbReference type="ARBA" id="ARBA00004194"/>
    </source>
</evidence>
<dbReference type="RefSeq" id="XP_070483274.1">
    <property type="nucleotide sequence ID" value="XM_070627173.1"/>
</dbReference>
<dbReference type="PANTHER" id="PTHR13481:SF0">
    <property type="entry name" value="SREBP REGULATING GENE PROTEIN"/>
    <property type="match status" value="1"/>
</dbReference>